<dbReference type="AlphaFoldDB" id="A0A8C5JIF8"/>
<accession>A0A8C5JIF8</accession>
<reference evidence="1" key="2">
    <citation type="submission" date="2025-09" db="UniProtKB">
        <authorList>
            <consortium name="Ensembl"/>
        </authorList>
    </citation>
    <scope>IDENTIFICATION</scope>
</reference>
<name>A0A8C5JIF8_JUNHY</name>
<evidence type="ECO:0000313" key="2">
    <source>
        <dbReference type="Proteomes" id="UP000694408"/>
    </source>
</evidence>
<protein>
    <submittedName>
        <fullName evidence="1">Uncharacterized protein</fullName>
    </submittedName>
</protein>
<dbReference type="Proteomes" id="UP000694408">
    <property type="component" value="Unplaced"/>
</dbReference>
<sequence length="99" mass="11114">PGEKPSSVQDWHSCACPPVGSLPFLCSRIRTLMSVPCPWLGCSLCQPWAQVALGWVSALQAGEMCIWLFQSQGNRGFPLQGVRRNRKKKGENLFYPKFF</sequence>
<reference evidence="1" key="1">
    <citation type="submission" date="2025-08" db="UniProtKB">
        <authorList>
            <consortium name="Ensembl"/>
        </authorList>
    </citation>
    <scope>IDENTIFICATION</scope>
</reference>
<organism evidence="1 2">
    <name type="scientific">Junco hyemalis</name>
    <name type="common">Dark-eyed junco</name>
    <dbReference type="NCBI Taxonomy" id="40217"/>
    <lineage>
        <taxon>Eukaryota</taxon>
        <taxon>Metazoa</taxon>
        <taxon>Chordata</taxon>
        <taxon>Craniata</taxon>
        <taxon>Vertebrata</taxon>
        <taxon>Euteleostomi</taxon>
        <taxon>Archelosauria</taxon>
        <taxon>Archosauria</taxon>
        <taxon>Dinosauria</taxon>
        <taxon>Saurischia</taxon>
        <taxon>Theropoda</taxon>
        <taxon>Coelurosauria</taxon>
        <taxon>Aves</taxon>
        <taxon>Neognathae</taxon>
        <taxon>Neoaves</taxon>
        <taxon>Telluraves</taxon>
        <taxon>Australaves</taxon>
        <taxon>Passeriformes</taxon>
        <taxon>Passerellidae</taxon>
        <taxon>Junco</taxon>
    </lineage>
</organism>
<keyword evidence="2" id="KW-1185">Reference proteome</keyword>
<proteinExistence type="predicted"/>
<dbReference type="Ensembl" id="ENSJHYT00000023825.1">
    <property type="protein sequence ID" value="ENSJHYP00000019754.1"/>
    <property type="gene ID" value="ENSJHYG00000015014.1"/>
</dbReference>
<evidence type="ECO:0000313" key="1">
    <source>
        <dbReference type="Ensembl" id="ENSJHYP00000019754.1"/>
    </source>
</evidence>